<reference evidence="5" key="2">
    <citation type="submission" date="2020-04" db="EMBL/GenBank/DDBJ databases">
        <authorList>
            <consortium name="NCBI Genome Project"/>
        </authorList>
    </citation>
    <scope>NUCLEOTIDE SEQUENCE</scope>
    <source>
        <strain evidence="5">CBS 781.70</strain>
    </source>
</reference>
<dbReference type="AlphaFoldDB" id="A0A6G1G522"/>
<reference evidence="3 5" key="1">
    <citation type="submission" date="2020-01" db="EMBL/GenBank/DDBJ databases">
        <authorList>
            <consortium name="DOE Joint Genome Institute"/>
            <person name="Haridas S."/>
            <person name="Albert R."/>
            <person name="Binder M."/>
            <person name="Bloem J."/>
            <person name="Labutti K."/>
            <person name="Salamov A."/>
            <person name="Andreopoulos B."/>
            <person name="Baker S.E."/>
            <person name="Barry K."/>
            <person name="Bills G."/>
            <person name="Bluhm B.H."/>
            <person name="Cannon C."/>
            <person name="Castanera R."/>
            <person name="Culley D.E."/>
            <person name="Daum C."/>
            <person name="Ezra D."/>
            <person name="Gonzalez J.B."/>
            <person name="Henrissat B."/>
            <person name="Kuo A."/>
            <person name="Liang C."/>
            <person name="Lipzen A."/>
            <person name="Lutzoni F."/>
            <person name="Magnuson J."/>
            <person name="Mondo S."/>
            <person name="Nolan M."/>
            <person name="Ohm R."/>
            <person name="Pangilinan J."/>
            <person name="Park H.-J."/>
            <person name="Ramirez L."/>
            <person name="Alfaro M."/>
            <person name="Sun H."/>
            <person name="Tritt A."/>
            <person name="Yoshinaga Y."/>
            <person name="Zwiers L.-H."/>
            <person name="Turgeon B.G."/>
            <person name="Goodwin S.B."/>
            <person name="Spatafora J.W."/>
            <person name="Crous P.W."/>
            <person name="Grigoriev I.V."/>
        </authorList>
    </citation>
    <scope>NUCLEOTIDE SEQUENCE</scope>
    <source>
        <strain evidence="3 5">CBS 781.70</strain>
    </source>
</reference>
<reference evidence="5" key="3">
    <citation type="submission" date="2025-04" db="UniProtKB">
        <authorList>
            <consortium name="RefSeq"/>
        </authorList>
    </citation>
    <scope>IDENTIFICATION</scope>
    <source>
        <strain evidence="5">CBS 781.70</strain>
    </source>
</reference>
<evidence type="ECO:0000313" key="5">
    <source>
        <dbReference type="RefSeq" id="XP_033534749.1"/>
    </source>
</evidence>
<gene>
    <name evidence="3 5" type="ORF">P152DRAFT_481262</name>
</gene>
<evidence type="ECO:0000313" key="4">
    <source>
        <dbReference type="Proteomes" id="UP000504638"/>
    </source>
</evidence>
<organism evidence="3">
    <name type="scientific">Eremomyces bilateralis CBS 781.70</name>
    <dbReference type="NCBI Taxonomy" id="1392243"/>
    <lineage>
        <taxon>Eukaryota</taxon>
        <taxon>Fungi</taxon>
        <taxon>Dikarya</taxon>
        <taxon>Ascomycota</taxon>
        <taxon>Pezizomycotina</taxon>
        <taxon>Dothideomycetes</taxon>
        <taxon>Dothideomycetes incertae sedis</taxon>
        <taxon>Eremomycetales</taxon>
        <taxon>Eremomycetaceae</taxon>
        <taxon>Eremomyces</taxon>
    </lineage>
</organism>
<dbReference type="Proteomes" id="UP000504638">
    <property type="component" value="Unplaced"/>
</dbReference>
<proteinExistence type="predicted"/>
<protein>
    <recommendedName>
        <fullName evidence="2">Myb-like DNA-binding domain-containing protein</fullName>
    </recommendedName>
</protein>
<evidence type="ECO:0000256" key="1">
    <source>
        <dbReference type="SAM" id="MobiDB-lite"/>
    </source>
</evidence>
<name>A0A6G1G522_9PEZI</name>
<sequence>MLFHFLNQQAVFRQLYPSPSTIPVPFVANMPTDKEMAQFCYSMLRQLDLKIIDWNEVARRHHITNGHAARMRFSRFRQQMEGTLPRRLPTGNPRGRPPRRPWGEEDAYLSKTGGRRVDAKGMPESDDEDVPIWLVSEERKRRLRVENGTNGQWTAFKSEPLIKSDPMQVVPSIPAEHNTFAAEGSQSATLSPPGIVPQSPFMNILPAVPRTETMGGLEPEVPVVGMRNETAPTVSTPVESEPIQAVADHTASTQLPDLISAFGGNQEQSTADPSYRDSMPPIKRESEADYETEHLAVYARIPTIKQEIAEEHVQQDYPIQMGQMNQMQMPLVRYDYPRLPTTIRDDPMSIQHNHVHPDVMIPGNGGRSMDIGLVEAGMGPEGASWM</sequence>
<dbReference type="Pfam" id="PF22980">
    <property type="entry name" value="Myb_DNA-bind_8"/>
    <property type="match status" value="1"/>
</dbReference>
<feature type="region of interest" description="Disordered" evidence="1">
    <location>
        <begin position="81"/>
        <end position="127"/>
    </location>
</feature>
<dbReference type="InterPro" id="IPR054505">
    <property type="entry name" value="Myb_DNA-bind_8"/>
</dbReference>
<dbReference type="OrthoDB" id="3944408at2759"/>
<feature type="compositionally biased region" description="Low complexity" evidence="1">
    <location>
        <begin position="83"/>
        <end position="94"/>
    </location>
</feature>
<evidence type="ECO:0000313" key="3">
    <source>
        <dbReference type="EMBL" id="KAF1813118.1"/>
    </source>
</evidence>
<dbReference type="RefSeq" id="XP_033534749.1">
    <property type="nucleotide sequence ID" value="XM_033681807.1"/>
</dbReference>
<dbReference type="EMBL" id="ML975155">
    <property type="protein sequence ID" value="KAF1813118.1"/>
    <property type="molecule type" value="Genomic_DNA"/>
</dbReference>
<dbReference type="GeneID" id="54422377"/>
<keyword evidence="4" id="KW-1185">Reference proteome</keyword>
<accession>A0A6G1G522</accession>
<feature type="domain" description="Myb-like DNA-binding" evidence="2">
    <location>
        <begin position="34"/>
        <end position="81"/>
    </location>
</feature>
<evidence type="ECO:0000259" key="2">
    <source>
        <dbReference type="Pfam" id="PF22980"/>
    </source>
</evidence>